<sequence length="201" mass="21031">MRRVVLAGTMVFASIAATPGRAATPVETLTAWVVASGDNRGVPFAVVDKQAARVFAFDGAGRPRGDAPVLLGLARGDHSVPGIGDRPLASITPAERTTPAGRFDAAIGTNAAGRRILWVDYAAAVSLHAVVTAKPRERRLERLASPTPADNRISYGCINVPVAFFADTIEPLFMASGGVVYVIPEVVPLTEFFVGLAAPAR</sequence>
<organism evidence="2 3">
    <name type="scientific">Glacieibacterium frigidum</name>
    <dbReference type="NCBI Taxonomy" id="2593303"/>
    <lineage>
        <taxon>Bacteria</taxon>
        <taxon>Pseudomonadati</taxon>
        <taxon>Pseudomonadota</taxon>
        <taxon>Alphaproteobacteria</taxon>
        <taxon>Sphingomonadales</taxon>
        <taxon>Sphingosinicellaceae</taxon>
        <taxon>Glacieibacterium</taxon>
    </lineage>
</organism>
<evidence type="ECO:0000313" key="3">
    <source>
        <dbReference type="Proteomes" id="UP000317894"/>
    </source>
</evidence>
<feature type="chain" id="PRO_5021996523" evidence="1">
    <location>
        <begin position="23"/>
        <end position="201"/>
    </location>
</feature>
<dbReference type="EMBL" id="VJWA01000001">
    <property type="protein sequence ID" value="TRW18356.1"/>
    <property type="molecule type" value="Genomic_DNA"/>
</dbReference>
<evidence type="ECO:0000256" key="1">
    <source>
        <dbReference type="SAM" id="SignalP"/>
    </source>
</evidence>
<dbReference type="OrthoDB" id="7202732at2"/>
<gene>
    <name evidence="2" type="ORF">FMM06_03110</name>
</gene>
<accession>A0A552UJD7</accession>
<dbReference type="AlphaFoldDB" id="A0A552UJD7"/>
<feature type="signal peptide" evidence="1">
    <location>
        <begin position="1"/>
        <end position="22"/>
    </location>
</feature>
<name>A0A552UJD7_9SPHN</name>
<keyword evidence="1" id="KW-0732">Signal</keyword>
<proteinExistence type="predicted"/>
<keyword evidence="3" id="KW-1185">Reference proteome</keyword>
<protein>
    <submittedName>
        <fullName evidence="2">L,D-transpeptidase</fullName>
    </submittedName>
</protein>
<comment type="caution">
    <text evidence="2">The sequence shown here is derived from an EMBL/GenBank/DDBJ whole genome shotgun (WGS) entry which is preliminary data.</text>
</comment>
<reference evidence="2 3" key="1">
    <citation type="submission" date="2019-07" db="EMBL/GenBank/DDBJ databases">
        <title>Novel species isolated from glacier.</title>
        <authorList>
            <person name="Liu Q."/>
            <person name="Xin Y.-H."/>
        </authorList>
    </citation>
    <scope>NUCLEOTIDE SEQUENCE [LARGE SCALE GENOMIC DNA]</scope>
    <source>
        <strain evidence="2 3">LB1R16</strain>
    </source>
</reference>
<dbReference type="Proteomes" id="UP000317894">
    <property type="component" value="Unassembled WGS sequence"/>
</dbReference>
<dbReference type="RefSeq" id="WP_144237047.1">
    <property type="nucleotide sequence ID" value="NZ_VJWA01000001.1"/>
</dbReference>
<evidence type="ECO:0000313" key="2">
    <source>
        <dbReference type="EMBL" id="TRW18356.1"/>
    </source>
</evidence>